<dbReference type="Proteomes" id="UP000766986">
    <property type="component" value="Unassembled WGS sequence"/>
</dbReference>
<gene>
    <name evidence="2" type="ORF">H7U35_14835</name>
</gene>
<sequence length="77" mass="8240">LLEAVSLQVNESNLTGEPVVSKTTVEADFDEEATYASNRVLRGTTVVDGHGMMRVEAVGDATEIGKVARQSTEQTTE</sequence>
<dbReference type="InterPro" id="IPR059000">
    <property type="entry name" value="ATPase_P-type_domA"/>
</dbReference>
<feature type="non-terminal residue" evidence="2">
    <location>
        <position position="77"/>
    </location>
</feature>
<comment type="caution">
    <text evidence="2">The sequence shown here is derived from an EMBL/GenBank/DDBJ whole genome shotgun (WGS) entry which is preliminary data.</text>
</comment>
<feature type="domain" description="P-type ATPase A" evidence="1">
    <location>
        <begin position="3"/>
        <end position="70"/>
    </location>
</feature>
<feature type="non-terminal residue" evidence="2">
    <location>
        <position position="1"/>
    </location>
</feature>
<accession>A0ABS2E4B6</accession>
<evidence type="ECO:0000259" key="1">
    <source>
        <dbReference type="Pfam" id="PF00122"/>
    </source>
</evidence>
<evidence type="ECO:0000313" key="2">
    <source>
        <dbReference type="EMBL" id="MBM6736469.1"/>
    </source>
</evidence>
<keyword evidence="3" id="KW-1185">Reference proteome</keyword>
<name>A0ABS2E4B6_9BACT</name>
<dbReference type="Gene3D" id="2.70.150.10">
    <property type="entry name" value="Calcium-transporting ATPase, cytoplasmic transduction domain A"/>
    <property type="match status" value="1"/>
</dbReference>
<dbReference type="InterPro" id="IPR008250">
    <property type="entry name" value="ATPase_P-typ_transduc_dom_A_sf"/>
</dbReference>
<dbReference type="SUPFAM" id="SSF81653">
    <property type="entry name" value="Calcium ATPase, transduction domain A"/>
    <property type="match status" value="1"/>
</dbReference>
<reference evidence="2 3" key="1">
    <citation type="journal article" date="2021" name="Sci. Rep.">
        <title>The distribution of antibiotic resistance genes in chicken gut microbiota commensals.</title>
        <authorList>
            <person name="Juricova H."/>
            <person name="Matiasovicova J."/>
            <person name="Kubasova T."/>
            <person name="Cejkova D."/>
            <person name="Rychlik I."/>
        </authorList>
    </citation>
    <scope>NUCLEOTIDE SEQUENCE [LARGE SCALE GENOMIC DNA]</scope>
    <source>
        <strain evidence="2 3">An772</strain>
    </source>
</reference>
<proteinExistence type="predicted"/>
<evidence type="ECO:0000313" key="3">
    <source>
        <dbReference type="Proteomes" id="UP000766986"/>
    </source>
</evidence>
<dbReference type="RefSeq" id="WP_205096609.1">
    <property type="nucleotide sequence ID" value="NZ_JACLYZ010000118.1"/>
</dbReference>
<dbReference type="Pfam" id="PF00122">
    <property type="entry name" value="E1-E2_ATPase"/>
    <property type="match status" value="1"/>
</dbReference>
<protein>
    <submittedName>
        <fullName evidence="2">Cation-transporting P-type ATPase</fullName>
    </submittedName>
</protein>
<organism evidence="2 3">
    <name type="scientific">Mediterranea massiliensis</name>
    <dbReference type="NCBI Taxonomy" id="1841865"/>
    <lineage>
        <taxon>Bacteria</taxon>
        <taxon>Pseudomonadati</taxon>
        <taxon>Bacteroidota</taxon>
        <taxon>Bacteroidia</taxon>
        <taxon>Bacteroidales</taxon>
        <taxon>Bacteroidaceae</taxon>
        <taxon>Mediterranea</taxon>
    </lineage>
</organism>
<dbReference type="EMBL" id="JACLYZ010000118">
    <property type="protein sequence ID" value="MBM6736469.1"/>
    <property type="molecule type" value="Genomic_DNA"/>
</dbReference>